<dbReference type="EMBL" id="CP001133">
    <property type="protein sequence ID" value="ACH64354.1"/>
    <property type="molecule type" value="Genomic_DNA"/>
</dbReference>
<dbReference type="AlphaFoldDB" id="B5EU88"/>
<proteinExistence type="predicted"/>
<sequence length="127" mass="14747">MVSVFKAVNQLSRRSNKRVIAALYARLFLDTRKNRVIIENEINRGFKMARLQKNNKNGYTISNITVNERKIFLCHFAALMNIADGKFNQDNIIFQDVSLNKLNKIFMTTQVPFGIYCDIEGFVNNYC</sequence>
<reference evidence="1 2" key="2">
    <citation type="journal article" date="2009" name="Nature">
        <title>A single regulatory gene is sufficient to alter bacterial host range.</title>
        <authorList>
            <person name="Mandel M.J."/>
            <person name="Wollenberg M.S."/>
            <person name="Stabb E.V."/>
            <person name="Visick K.L."/>
            <person name="Ruby E.G."/>
        </authorList>
    </citation>
    <scope>NUCLEOTIDE SEQUENCE [LARGE SCALE GENOMIC DNA]</scope>
    <source>
        <strain evidence="1 2">MJ11</strain>
    </source>
</reference>
<dbReference type="HOGENOM" id="CLU_1969611_0_0_6"/>
<evidence type="ECO:0000313" key="1">
    <source>
        <dbReference type="EMBL" id="ACH64354.1"/>
    </source>
</evidence>
<organism evidence="1 2">
    <name type="scientific">Aliivibrio fischeri (strain MJ11)</name>
    <name type="common">Vibrio fischeri</name>
    <dbReference type="NCBI Taxonomy" id="388396"/>
    <lineage>
        <taxon>Bacteria</taxon>
        <taxon>Pseudomonadati</taxon>
        <taxon>Pseudomonadota</taxon>
        <taxon>Gammaproteobacteria</taxon>
        <taxon>Vibrionales</taxon>
        <taxon>Vibrionaceae</taxon>
        <taxon>Aliivibrio</taxon>
    </lineage>
</organism>
<protein>
    <submittedName>
        <fullName evidence="1">Uncharacterized protein</fullName>
    </submittedName>
</protein>
<dbReference type="Proteomes" id="UP000001857">
    <property type="component" value="Chromosome II"/>
</dbReference>
<dbReference type="KEGG" id="vfm:VFMJ11_A0707"/>
<name>B5EU88_ALIFM</name>
<evidence type="ECO:0000313" key="2">
    <source>
        <dbReference type="Proteomes" id="UP000001857"/>
    </source>
</evidence>
<reference evidence="2" key="1">
    <citation type="submission" date="2008-08" db="EMBL/GenBank/DDBJ databases">
        <title>Complete sequence of Vibrio fischeri strain MJ11.</title>
        <authorList>
            <person name="Mandel M.J."/>
            <person name="Stabb E.V."/>
            <person name="Ruby E.G."/>
            <person name="Ferriera S."/>
            <person name="Johnson J."/>
            <person name="Kravitz S."/>
            <person name="Beeson K."/>
            <person name="Sutton G."/>
            <person name="Rogers Y.-H."/>
            <person name="Friedman R."/>
            <person name="Frazier M."/>
            <person name="Venter J.C."/>
        </authorList>
    </citation>
    <scope>NUCLEOTIDE SEQUENCE [LARGE SCALE GENOMIC DNA]</scope>
    <source>
        <strain evidence="2">MJ11</strain>
    </source>
</reference>
<accession>B5EU88</accession>
<gene>
    <name evidence="1" type="ordered locus">VFMJ11_A0707</name>
</gene>